<keyword evidence="1" id="KW-0472">Membrane</keyword>
<evidence type="ECO:0008006" key="4">
    <source>
        <dbReference type="Google" id="ProtNLM"/>
    </source>
</evidence>
<evidence type="ECO:0000256" key="1">
    <source>
        <dbReference type="SAM" id="Phobius"/>
    </source>
</evidence>
<dbReference type="OrthoDB" id="4954985at2"/>
<feature type="transmembrane region" description="Helical" evidence="1">
    <location>
        <begin position="43"/>
        <end position="67"/>
    </location>
</feature>
<name>A0A3E0IAH2_9PSEU</name>
<dbReference type="Proteomes" id="UP000256269">
    <property type="component" value="Unassembled WGS sequence"/>
</dbReference>
<dbReference type="RefSeq" id="WP_116172541.1">
    <property type="nucleotide sequence ID" value="NZ_CP144375.1"/>
</dbReference>
<sequence length="83" mass="9013">MKLTRGKSVFLLLFGLWSWFIWVTLVINVSQDPRAFSGGSATAFFYVHLTLAVISVAFGTIIGWFGVRGLLAARDRAGAAHPG</sequence>
<dbReference type="NCBIfam" id="NF046117">
    <property type="entry name" value="SCO4848_fam"/>
    <property type="match status" value="1"/>
</dbReference>
<proteinExistence type="predicted"/>
<protein>
    <recommendedName>
        <fullName evidence="4">Integral membrane protein</fullName>
    </recommendedName>
</protein>
<organism evidence="2 3">
    <name type="scientific">Kutzneria buriramensis</name>
    <dbReference type="NCBI Taxonomy" id="1045776"/>
    <lineage>
        <taxon>Bacteria</taxon>
        <taxon>Bacillati</taxon>
        <taxon>Actinomycetota</taxon>
        <taxon>Actinomycetes</taxon>
        <taxon>Pseudonocardiales</taxon>
        <taxon>Pseudonocardiaceae</taxon>
        <taxon>Kutzneria</taxon>
    </lineage>
</organism>
<dbReference type="AlphaFoldDB" id="A0A3E0IAH2"/>
<gene>
    <name evidence="2" type="ORF">BCF44_101696</name>
</gene>
<comment type="caution">
    <text evidence="2">The sequence shown here is derived from an EMBL/GenBank/DDBJ whole genome shotgun (WGS) entry which is preliminary data.</text>
</comment>
<dbReference type="Pfam" id="PF26606">
    <property type="entry name" value="SCO4848"/>
    <property type="match status" value="1"/>
</dbReference>
<reference evidence="2 3" key="1">
    <citation type="submission" date="2018-08" db="EMBL/GenBank/DDBJ databases">
        <title>Genomic Encyclopedia of Archaeal and Bacterial Type Strains, Phase II (KMG-II): from individual species to whole genera.</title>
        <authorList>
            <person name="Goeker M."/>
        </authorList>
    </citation>
    <scope>NUCLEOTIDE SEQUENCE [LARGE SCALE GENOMIC DNA]</scope>
    <source>
        <strain evidence="2 3">DSM 45791</strain>
    </source>
</reference>
<evidence type="ECO:0000313" key="3">
    <source>
        <dbReference type="Proteomes" id="UP000256269"/>
    </source>
</evidence>
<feature type="transmembrane region" description="Helical" evidence="1">
    <location>
        <begin position="9"/>
        <end position="31"/>
    </location>
</feature>
<accession>A0A3E0IAH2</accession>
<keyword evidence="1" id="KW-1133">Transmembrane helix</keyword>
<dbReference type="EMBL" id="QUNO01000001">
    <property type="protein sequence ID" value="REH55670.1"/>
    <property type="molecule type" value="Genomic_DNA"/>
</dbReference>
<keyword evidence="1" id="KW-0812">Transmembrane</keyword>
<dbReference type="InterPro" id="IPR058061">
    <property type="entry name" value="SCO4848-like"/>
</dbReference>
<evidence type="ECO:0000313" key="2">
    <source>
        <dbReference type="EMBL" id="REH55670.1"/>
    </source>
</evidence>
<keyword evidence="3" id="KW-1185">Reference proteome</keyword>